<name>E4XFC8_OIKDI</name>
<feature type="compositionally biased region" description="Polar residues" evidence="1">
    <location>
        <begin position="23"/>
        <end position="36"/>
    </location>
</feature>
<evidence type="ECO:0000313" key="3">
    <source>
        <dbReference type="Proteomes" id="UP000001307"/>
    </source>
</evidence>
<accession>E4XFC8</accession>
<feature type="region of interest" description="Disordered" evidence="1">
    <location>
        <begin position="16"/>
        <end position="36"/>
    </location>
</feature>
<feature type="non-terminal residue" evidence="2">
    <location>
        <position position="1"/>
    </location>
</feature>
<dbReference type="Proteomes" id="UP000001307">
    <property type="component" value="Unassembled WGS sequence"/>
</dbReference>
<gene>
    <name evidence="2" type="ORF">GSOID_T00009669001</name>
</gene>
<dbReference type="InParanoid" id="E4XFC8"/>
<organism evidence="2">
    <name type="scientific">Oikopleura dioica</name>
    <name type="common">Tunicate</name>
    <dbReference type="NCBI Taxonomy" id="34765"/>
    <lineage>
        <taxon>Eukaryota</taxon>
        <taxon>Metazoa</taxon>
        <taxon>Chordata</taxon>
        <taxon>Tunicata</taxon>
        <taxon>Appendicularia</taxon>
        <taxon>Copelata</taxon>
        <taxon>Oikopleuridae</taxon>
        <taxon>Oikopleura</taxon>
    </lineage>
</organism>
<protein>
    <submittedName>
        <fullName evidence="2">Uncharacterized protein</fullName>
    </submittedName>
</protein>
<evidence type="ECO:0000313" key="2">
    <source>
        <dbReference type="EMBL" id="CBY24316.1"/>
    </source>
</evidence>
<keyword evidence="3" id="KW-1185">Reference proteome</keyword>
<reference evidence="2" key="1">
    <citation type="journal article" date="2010" name="Science">
        <title>Plasticity of animal genome architecture unmasked by rapid evolution of a pelagic tunicate.</title>
        <authorList>
            <person name="Denoeud F."/>
            <person name="Henriet S."/>
            <person name="Mungpakdee S."/>
            <person name="Aury J.M."/>
            <person name="Da Silva C."/>
            <person name="Brinkmann H."/>
            <person name="Mikhaleva J."/>
            <person name="Olsen L.C."/>
            <person name="Jubin C."/>
            <person name="Canestro C."/>
            <person name="Bouquet J.M."/>
            <person name="Danks G."/>
            <person name="Poulain J."/>
            <person name="Campsteijn C."/>
            <person name="Adamski M."/>
            <person name="Cross I."/>
            <person name="Yadetie F."/>
            <person name="Muffato M."/>
            <person name="Louis A."/>
            <person name="Butcher S."/>
            <person name="Tsagkogeorga G."/>
            <person name="Konrad A."/>
            <person name="Singh S."/>
            <person name="Jensen M.F."/>
            <person name="Cong E.H."/>
            <person name="Eikeseth-Otteraa H."/>
            <person name="Noel B."/>
            <person name="Anthouard V."/>
            <person name="Porcel B.M."/>
            <person name="Kachouri-Lafond R."/>
            <person name="Nishino A."/>
            <person name="Ugolini M."/>
            <person name="Chourrout P."/>
            <person name="Nishida H."/>
            <person name="Aasland R."/>
            <person name="Huzurbazar S."/>
            <person name="Westhof E."/>
            <person name="Delsuc F."/>
            <person name="Lehrach H."/>
            <person name="Reinhardt R."/>
            <person name="Weissenbach J."/>
            <person name="Roy S.W."/>
            <person name="Artiguenave F."/>
            <person name="Postlethwait J.H."/>
            <person name="Manak J.R."/>
            <person name="Thompson E.M."/>
            <person name="Jaillon O."/>
            <person name="Du Pasquier L."/>
            <person name="Boudinot P."/>
            <person name="Liberles D.A."/>
            <person name="Volff J.N."/>
            <person name="Philippe H."/>
            <person name="Lenhard B."/>
            <person name="Roest Crollius H."/>
            <person name="Wincker P."/>
            <person name="Chourrout D."/>
        </authorList>
    </citation>
    <scope>NUCLEOTIDE SEQUENCE [LARGE SCALE GENOMIC DNA]</scope>
</reference>
<dbReference type="EMBL" id="FN653044">
    <property type="protein sequence ID" value="CBY24316.1"/>
    <property type="molecule type" value="Genomic_DNA"/>
</dbReference>
<evidence type="ECO:0000256" key="1">
    <source>
        <dbReference type="SAM" id="MobiDB-lite"/>
    </source>
</evidence>
<sequence length="36" mass="3955">AQKLIQTAKSSLVVDTTNRRDTSSSPQLLLQRIQSA</sequence>
<dbReference type="AlphaFoldDB" id="E4XFC8"/>
<proteinExistence type="predicted"/>